<dbReference type="GO" id="GO:0005840">
    <property type="term" value="C:ribosome"/>
    <property type="evidence" value="ECO:0007669"/>
    <property type="project" value="UniProtKB-KW"/>
</dbReference>
<reference evidence="1" key="1">
    <citation type="journal article" date="2015" name="Mitochondrial DNA">
        <title>Mitochondrial genome of two marine fungal species.</title>
        <authorList>
            <person name="Konovalova O."/>
            <person name="Logacheva M."/>
        </authorList>
    </citation>
    <scope>NUCLEOTIDE SEQUENCE</scope>
    <source>
        <strain evidence="1">1a5</strain>
    </source>
</reference>
<sequence length="439" mass="52213">MKIFNNNLKKIIRTPRTNTKLGVINNNKYLPAFSSEWKNIIYSFNRNNLRNMGWNTINLNKIIQSYFNLFFKSRIFLGKTKFLYLKRRRNLLKRIFVSDADVKYTANKANITLYTVNKEKKSLRNKYMKLKTLITTRLFKRYAFFYKYYQNKLNSCFHQCKRPFWISKFMDPKELTKNKFIQLRWFLMLNNLILKKIWSILIKRNLNKYWSYLRKHELSFSLNQFKFNKSIMLSKLAYLLERILGKKVHFNIINLKSISYHPDIFTQVITLKAKKNLLSIAPIMSRIINKTMLPVDSKVQDKSKVQGFDKLDIFKNKYKDLKIISHINKNNFSVLLNTIFGASLINTETMHKKIFHSIGYKNLYGIRLKASGRLTRRYRADRAKQFLNWKGGLKNIDSSFKQLSAVTFRGNSNANVRYSLNTSKRRIGSFAVKGWISAK</sequence>
<proteinExistence type="predicted"/>
<reference evidence="1" key="2">
    <citation type="submission" date="2015-05" db="EMBL/GenBank/DDBJ databases">
        <authorList>
            <person name="Wang D.B."/>
            <person name="Wang M."/>
        </authorList>
    </citation>
    <scope>NUCLEOTIDE SEQUENCE</scope>
    <source>
        <strain evidence="1">1a5</strain>
    </source>
</reference>
<geneLocation type="mitochondrion" evidence="1"/>
<keyword evidence="1" id="KW-0496">Mitochondrion</keyword>
<keyword evidence="1" id="KW-0687">Ribonucleoprotein</keyword>
<accession>A0A141IQE8</accession>
<dbReference type="AlphaFoldDB" id="A0A141IQE8"/>
<protein>
    <submittedName>
        <fullName evidence="1">Ribosomal protein S3</fullName>
    </submittedName>
</protein>
<organism evidence="1">
    <name type="scientific">Emericellopsis sp. 1a5</name>
    <dbReference type="NCBI Taxonomy" id="1761922"/>
    <lineage>
        <taxon>Eukaryota</taxon>
        <taxon>Fungi</taxon>
        <taxon>Dikarya</taxon>
        <taxon>Ascomycota</taxon>
        <taxon>Pezizomycotina</taxon>
        <taxon>Sordariomycetes</taxon>
        <taxon>Hypocreomycetidae</taxon>
        <taxon>Hypocreales</taxon>
        <taxon>Bionectriaceae</taxon>
        <taxon>Emericellopsis</taxon>
    </lineage>
</organism>
<gene>
    <name evidence="1" type="primary">rpS3</name>
</gene>
<dbReference type="EMBL" id="KR864756">
    <property type="protein sequence ID" value="ALP86449.1"/>
    <property type="molecule type" value="Genomic_DNA"/>
</dbReference>
<name>A0A141IQE8_9HYPO</name>
<evidence type="ECO:0000313" key="1">
    <source>
        <dbReference type="EMBL" id="ALP86449.1"/>
    </source>
</evidence>
<keyword evidence="1" id="KW-0689">Ribosomal protein</keyword>